<keyword evidence="2" id="KW-1185">Reference proteome</keyword>
<name>A0A1W1Y982_9HYPH</name>
<gene>
    <name evidence="1" type="ORF">SAMN06297251_10174</name>
</gene>
<reference evidence="1 2" key="1">
    <citation type="submission" date="2017-04" db="EMBL/GenBank/DDBJ databases">
        <authorList>
            <person name="Afonso C.L."/>
            <person name="Miller P.J."/>
            <person name="Scott M.A."/>
            <person name="Spackman E."/>
            <person name="Goraichik I."/>
            <person name="Dimitrov K.M."/>
            <person name="Suarez D.L."/>
            <person name="Swayne D.E."/>
        </authorList>
    </citation>
    <scope>NUCLEOTIDE SEQUENCE [LARGE SCALE GENOMIC DNA]</scope>
    <source>
        <strain evidence="1 2">CGMCC 1.10972</strain>
    </source>
</reference>
<protein>
    <submittedName>
        <fullName evidence="1">Uncharacterized protein</fullName>
    </submittedName>
</protein>
<evidence type="ECO:0000313" key="2">
    <source>
        <dbReference type="Proteomes" id="UP000192656"/>
    </source>
</evidence>
<dbReference type="EMBL" id="FWXR01000001">
    <property type="protein sequence ID" value="SMC32699.1"/>
    <property type="molecule type" value="Genomic_DNA"/>
</dbReference>
<dbReference type="Proteomes" id="UP000192656">
    <property type="component" value="Unassembled WGS sequence"/>
</dbReference>
<dbReference type="STRING" id="937218.SAMN06297251_10174"/>
<sequence>MTLPPLRAHHLVLDVQADDAESLARSLETIAFEIRTGRLTIGMSGGHDSGWMHSYAVDGTRTHADWARELDRWLAERNVEDA</sequence>
<accession>A0A1W1Y982</accession>
<proteinExistence type="predicted"/>
<dbReference type="RefSeq" id="WP_084407839.1">
    <property type="nucleotide sequence ID" value="NZ_FWXR01000001.1"/>
</dbReference>
<organism evidence="1 2">
    <name type="scientific">Fulvimarina manganoxydans</name>
    <dbReference type="NCBI Taxonomy" id="937218"/>
    <lineage>
        <taxon>Bacteria</taxon>
        <taxon>Pseudomonadati</taxon>
        <taxon>Pseudomonadota</taxon>
        <taxon>Alphaproteobacteria</taxon>
        <taxon>Hyphomicrobiales</taxon>
        <taxon>Aurantimonadaceae</taxon>
        <taxon>Fulvimarina</taxon>
    </lineage>
</organism>
<dbReference type="AlphaFoldDB" id="A0A1W1Y982"/>
<evidence type="ECO:0000313" key="1">
    <source>
        <dbReference type="EMBL" id="SMC32699.1"/>
    </source>
</evidence>